<evidence type="ECO:0000256" key="7">
    <source>
        <dbReference type="ARBA" id="ARBA00022840"/>
    </source>
</evidence>
<evidence type="ECO:0000256" key="5">
    <source>
        <dbReference type="ARBA" id="ARBA00022801"/>
    </source>
</evidence>
<evidence type="ECO:0000256" key="8">
    <source>
        <dbReference type="ARBA" id="ARBA00023118"/>
    </source>
</evidence>
<dbReference type="GO" id="GO:0016787">
    <property type="term" value="F:hydrolase activity"/>
    <property type="evidence" value="ECO:0007669"/>
    <property type="project" value="UniProtKB-KW"/>
</dbReference>
<dbReference type="GO" id="GO:0003724">
    <property type="term" value="F:RNA helicase activity"/>
    <property type="evidence" value="ECO:0007669"/>
    <property type="project" value="TreeGrafter"/>
</dbReference>
<gene>
    <name evidence="11" type="ORF">NCTC12967_00605</name>
</gene>
<dbReference type="InterPro" id="IPR001650">
    <property type="entry name" value="Helicase_C-like"/>
</dbReference>
<dbReference type="PANTHER" id="PTHR47963">
    <property type="entry name" value="DEAD-BOX ATP-DEPENDENT RNA HELICASE 47, MITOCHONDRIAL"/>
    <property type="match status" value="1"/>
</dbReference>
<keyword evidence="12" id="KW-1185">Reference proteome</keyword>
<dbReference type="InterPro" id="IPR006483">
    <property type="entry name" value="CRISPR-assoc_Cas3_HD"/>
</dbReference>
<dbReference type="GO" id="GO:0051607">
    <property type="term" value="P:defense response to virus"/>
    <property type="evidence" value="ECO:0007669"/>
    <property type="project" value="UniProtKB-KW"/>
</dbReference>
<proteinExistence type="inferred from homology"/>
<dbReference type="InterPro" id="IPR027417">
    <property type="entry name" value="P-loop_NTPase"/>
</dbReference>
<keyword evidence="3" id="KW-0479">Metal-binding</keyword>
<feature type="domain" description="Helicase C-terminal" evidence="9">
    <location>
        <begin position="270"/>
        <end position="445"/>
    </location>
</feature>
<dbReference type="GeneID" id="64406096"/>
<dbReference type="SMART" id="SM00490">
    <property type="entry name" value="HELICc"/>
    <property type="match status" value="1"/>
</dbReference>
<keyword evidence="7" id="KW-0067">ATP-binding</keyword>
<sequence>MIAGDFDLFMEELHGHRPFPWQSDVVADMLRAGTWPSLVDVPTGLGKTSMLDAAVFVLAMCAGGEAASGLGRRRIFLVVDRRIVVDQAELHGKRIAEALETASPGSVSEEVARRLRGLSGSSDGPVLPVVKMRGGATWDAAWLPLPDLPAIVTGTVDQVGSRLFFRGYGVSARRRPIDAALVGTDSVIMIDEAHLAQALTASLEATSSLDSSQVLGLPRTSVVQLSATSTGRPEGWTTSFDEDAHLDDPTARARLAAAKTLTFVDTTKQQVVRDIAAHAAEAVTGTDSRVLVVCNTVDRAREVHNRLLRSKGLPSGTEVLLLMGRSRPVDREAITAKVTELFGADREEKPGSAVLVATQTVEVGIDLDATALITETAPWDALVQRIGRVNRRGVLPAADVVVVEDNDPKPPVYGNVKVRTTEFLRSRIKETGAVDVSPLALRHMDVPAELTAAAPLLPLLLPAQLDAWARTSPAPSVDPPLDPYLHGIDTSVAPVTVAWRDGLRNAWNETLPADEVGGAIDSLPVRAEECVAIPLGALRRWLCDAKPLPVGDTEDYDDFDDIPFGDDSESTVLRRVDGGSGPSTWAWVSGESLRPGDVVVVPTDSGGLDQFGWAPTSTDKVSDVSELATCRRGRAALRLDPGLPDRLGIPASTDFQDLVRDWRNCDDPDDREEFSSGIVSAVLAWLARHPDPESSSAWTSDDLATLRAQLAGNIVLTQTTEASSPILRVVSPETSWLNADDGNSDETSHLNRRVALATHMEAVGARADGVARRLGLPEPVRQTVTDAARWHDLGKVDQRFQAMLFGGDPIRAELADEPLAKSGMPPGDRQQYRRARQLSGLPQGARHEAWSEVLVAEYLAGLTEPYPGDPELLHHLVASHHGHARPFLPPVLDTGEHTLEAVVDGIQVVSALPTSVRLSDAERFSRLNARYGRWGLALLEAIVRCADMTVSSEGS</sequence>
<dbReference type="GO" id="GO:0046872">
    <property type="term" value="F:metal ion binding"/>
    <property type="evidence" value="ECO:0007669"/>
    <property type="project" value="UniProtKB-KW"/>
</dbReference>
<comment type="similarity">
    <text evidence="2">In the central section; belongs to the CRISPR-associated helicase Cas3 family.</text>
</comment>
<dbReference type="NCBIfam" id="TIGR01596">
    <property type="entry name" value="cas3_HD"/>
    <property type="match status" value="1"/>
</dbReference>
<dbReference type="AlphaFoldDB" id="A0A3S4UB24"/>
<keyword evidence="5" id="KW-0378">Hydrolase</keyword>
<dbReference type="InterPro" id="IPR013444">
    <property type="entry name" value="Helicase_Cas3_CRISPR-ass_Anaes"/>
</dbReference>
<evidence type="ECO:0000256" key="2">
    <source>
        <dbReference type="ARBA" id="ARBA00009046"/>
    </source>
</evidence>
<dbReference type="PROSITE" id="PS51643">
    <property type="entry name" value="HD_CAS3"/>
    <property type="match status" value="1"/>
</dbReference>
<keyword evidence="6 11" id="KW-0347">Helicase</keyword>
<dbReference type="PROSITE" id="PS51194">
    <property type="entry name" value="HELICASE_CTER"/>
    <property type="match status" value="1"/>
</dbReference>
<protein>
    <submittedName>
        <fullName evidence="11">Helicase Cas3</fullName>
    </submittedName>
</protein>
<organism evidence="11 12">
    <name type="scientific">Arachnia propionica</name>
    <dbReference type="NCBI Taxonomy" id="1750"/>
    <lineage>
        <taxon>Bacteria</taxon>
        <taxon>Bacillati</taxon>
        <taxon>Actinomycetota</taxon>
        <taxon>Actinomycetes</taxon>
        <taxon>Propionibacteriales</taxon>
        <taxon>Propionibacteriaceae</taxon>
        <taxon>Arachnia</taxon>
    </lineage>
</organism>
<dbReference type="Pfam" id="PF18019">
    <property type="entry name" value="Cas3_HD"/>
    <property type="match status" value="1"/>
</dbReference>
<keyword evidence="4" id="KW-0547">Nucleotide-binding</keyword>
<dbReference type="InterPro" id="IPR050547">
    <property type="entry name" value="DEAD_box_RNA_helicases"/>
</dbReference>
<dbReference type="Pfam" id="PF22590">
    <property type="entry name" value="Cas3-like_C_2"/>
    <property type="match status" value="1"/>
</dbReference>
<keyword evidence="8" id="KW-0051">Antiviral defense</keyword>
<dbReference type="EMBL" id="LR134406">
    <property type="protein sequence ID" value="VEH69338.1"/>
    <property type="molecule type" value="Genomic_DNA"/>
</dbReference>
<evidence type="ECO:0000256" key="1">
    <source>
        <dbReference type="ARBA" id="ARBA00006847"/>
    </source>
</evidence>
<dbReference type="SUPFAM" id="SSF52540">
    <property type="entry name" value="P-loop containing nucleoside triphosphate hydrolases"/>
    <property type="match status" value="1"/>
</dbReference>
<evidence type="ECO:0000256" key="3">
    <source>
        <dbReference type="ARBA" id="ARBA00022723"/>
    </source>
</evidence>
<evidence type="ECO:0000259" key="9">
    <source>
        <dbReference type="PROSITE" id="PS51194"/>
    </source>
</evidence>
<evidence type="ECO:0000256" key="4">
    <source>
        <dbReference type="ARBA" id="ARBA00022741"/>
    </source>
</evidence>
<dbReference type="RefSeq" id="WP_061788267.1">
    <property type="nucleotide sequence ID" value="NZ_LR134406.1"/>
</dbReference>
<dbReference type="PANTHER" id="PTHR47963:SF9">
    <property type="entry name" value="CRISPR-ASSOCIATED ENDONUCLEASE_HELICASE CAS3"/>
    <property type="match status" value="1"/>
</dbReference>
<comment type="similarity">
    <text evidence="1">In the N-terminal section; belongs to the CRISPR-associated nuclease Cas3-HD family.</text>
</comment>
<evidence type="ECO:0000313" key="12">
    <source>
        <dbReference type="Proteomes" id="UP000273044"/>
    </source>
</evidence>
<dbReference type="Gene3D" id="1.10.3210.30">
    <property type="match status" value="1"/>
</dbReference>
<dbReference type="NCBIfam" id="TIGR02621">
    <property type="entry name" value="cas3_GSU0051"/>
    <property type="match status" value="1"/>
</dbReference>
<evidence type="ECO:0000259" key="10">
    <source>
        <dbReference type="PROSITE" id="PS51643"/>
    </source>
</evidence>
<dbReference type="InterPro" id="IPR054712">
    <property type="entry name" value="Cas3-like_dom"/>
</dbReference>
<evidence type="ECO:0000256" key="6">
    <source>
        <dbReference type="ARBA" id="ARBA00022806"/>
    </source>
</evidence>
<dbReference type="InterPro" id="IPR038257">
    <property type="entry name" value="CRISPR-assoc_Cas3_HD_sf"/>
</dbReference>
<feature type="domain" description="HD Cas3-type" evidence="10">
    <location>
        <begin position="749"/>
        <end position="949"/>
    </location>
</feature>
<dbReference type="GO" id="GO:0003723">
    <property type="term" value="F:RNA binding"/>
    <property type="evidence" value="ECO:0007669"/>
    <property type="project" value="TreeGrafter"/>
</dbReference>
<accession>A0A3S4UB24</accession>
<reference evidence="11 12" key="1">
    <citation type="submission" date="2018-12" db="EMBL/GenBank/DDBJ databases">
        <authorList>
            <consortium name="Pathogen Informatics"/>
        </authorList>
    </citation>
    <scope>NUCLEOTIDE SEQUENCE [LARGE SCALE GENOMIC DNA]</scope>
    <source>
        <strain evidence="11 12">NCTC12967</strain>
    </source>
</reference>
<dbReference type="Proteomes" id="UP000273044">
    <property type="component" value="Chromosome"/>
</dbReference>
<dbReference type="Gene3D" id="3.40.50.300">
    <property type="entry name" value="P-loop containing nucleotide triphosphate hydrolases"/>
    <property type="match status" value="2"/>
</dbReference>
<dbReference type="GO" id="GO:0005524">
    <property type="term" value="F:ATP binding"/>
    <property type="evidence" value="ECO:0007669"/>
    <property type="project" value="UniProtKB-KW"/>
</dbReference>
<evidence type="ECO:0000313" key="11">
    <source>
        <dbReference type="EMBL" id="VEH69338.1"/>
    </source>
</evidence>
<name>A0A3S4UB24_9ACTN</name>